<accession>A0A238BXI2</accession>
<organism evidence="2 3">
    <name type="scientific">Onchocerca flexuosa</name>
    <dbReference type="NCBI Taxonomy" id="387005"/>
    <lineage>
        <taxon>Eukaryota</taxon>
        <taxon>Metazoa</taxon>
        <taxon>Ecdysozoa</taxon>
        <taxon>Nematoda</taxon>
        <taxon>Chromadorea</taxon>
        <taxon>Rhabditida</taxon>
        <taxon>Spirurina</taxon>
        <taxon>Spiruromorpha</taxon>
        <taxon>Filarioidea</taxon>
        <taxon>Onchocercidae</taxon>
        <taxon>Onchocerca</taxon>
    </lineage>
</organism>
<sequence length="128" mass="14770">MEVCISELQMTYKYCAEIPPPIIRYIFNSQNSCLRYLLLNAMSVVAIFVLLLVAAFAYFNFTKLQREATGVKSKSVTPSTTVMQEEVAVLIMLDQIVTKNYANNTPFTLILTFYLFDRSSPFWKMQLR</sequence>
<proteinExistence type="predicted"/>
<dbReference type="EMBL" id="KZ269992">
    <property type="protein sequence ID" value="OZC09616.1"/>
    <property type="molecule type" value="Genomic_DNA"/>
</dbReference>
<dbReference type="Proteomes" id="UP000242913">
    <property type="component" value="Unassembled WGS sequence"/>
</dbReference>
<gene>
    <name evidence="2" type="ORF">X798_03309</name>
</gene>
<name>A0A238BXI2_9BILA</name>
<keyword evidence="3" id="KW-1185">Reference proteome</keyword>
<keyword evidence="1" id="KW-0812">Transmembrane</keyword>
<keyword evidence="1" id="KW-0472">Membrane</keyword>
<evidence type="ECO:0000313" key="3">
    <source>
        <dbReference type="Proteomes" id="UP000242913"/>
    </source>
</evidence>
<protein>
    <submittedName>
        <fullName evidence="2">Uncharacterized protein</fullName>
    </submittedName>
</protein>
<feature type="transmembrane region" description="Helical" evidence="1">
    <location>
        <begin position="37"/>
        <end position="59"/>
    </location>
</feature>
<evidence type="ECO:0000313" key="2">
    <source>
        <dbReference type="EMBL" id="OZC09616.1"/>
    </source>
</evidence>
<dbReference type="AlphaFoldDB" id="A0A238BXI2"/>
<reference evidence="2 3" key="1">
    <citation type="submission" date="2015-12" db="EMBL/GenBank/DDBJ databases">
        <title>Draft genome of the nematode, Onchocerca flexuosa.</title>
        <authorList>
            <person name="Mitreva M."/>
        </authorList>
    </citation>
    <scope>NUCLEOTIDE SEQUENCE [LARGE SCALE GENOMIC DNA]</scope>
    <source>
        <strain evidence="2">Red Deer</strain>
    </source>
</reference>
<keyword evidence="1" id="KW-1133">Transmembrane helix</keyword>
<evidence type="ECO:0000256" key="1">
    <source>
        <dbReference type="SAM" id="Phobius"/>
    </source>
</evidence>